<dbReference type="InterPro" id="IPR036250">
    <property type="entry name" value="AcylCo_DH-like_C"/>
</dbReference>
<evidence type="ECO:0000256" key="3">
    <source>
        <dbReference type="ARBA" id="ARBA00022630"/>
    </source>
</evidence>
<dbReference type="InterPro" id="IPR009075">
    <property type="entry name" value="AcylCo_DH/oxidase_C"/>
</dbReference>
<evidence type="ECO:0000259" key="7">
    <source>
        <dbReference type="Pfam" id="PF02771"/>
    </source>
</evidence>
<evidence type="ECO:0000313" key="8">
    <source>
        <dbReference type="EMBL" id="EGD53829.1"/>
    </source>
</evidence>
<dbReference type="CDD" id="cd00567">
    <property type="entry name" value="ACAD"/>
    <property type="match status" value="1"/>
</dbReference>
<evidence type="ECO:0000256" key="1">
    <source>
        <dbReference type="ARBA" id="ARBA00001974"/>
    </source>
</evidence>
<dbReference type="GO" id="GO:0003995">
    <property type="term" value="F:acyl-CoA dehydrogenase activity"/>
    <property type="evidence" value="ECO:0007669"/>
    <property type="project" value="TreeGrafter"/>
</dbReference>
<keyword evidence="5" id="KW-0560">Oxidoreductase</keyword>
<keyword evidence="4" id="KW-0274">FAD</keyword>
<dbReference type="EMBL" id="AEUD01000017">
    <property type="protein sequence ID" value="EGD53829.1"/>
    <property type="molecule type" value="Genomic_DNA"/>
</dbReference>
<dbReference type="RefSeq" id="WP_009680610.1">
    <property type="nucleotide sequence ID" value="NZ_AEUD01000017.1"/>
</dbReference>
<dbReference type="OrthoDB" id="7328575at2"/>
<dbReference type="PANTHER" id="PTHR43884">
    <property type="entry name" value="ACYL-COA DEHYDROGENASE"/>
    <property type="match status" value="1"/>
</dbReference>
<evidence type="ECO:0000256" key="2">
    <source>
        <dbReference type="ARBA" id="ARBA00009347"/>
    </source>
</evidence>
<sequence length="371" mass="39086">MEFELSEEQVMLRDTVREVLAKKYDIETLRAVTDTELGWSRDVWNALAEIGILGLVFDEADGGAGAGPEELAPVMGEIGAAIAPEPFLDAVVVPGLLVARTAADDVRAEIIGGLSSGERLLAFAHHEHGDRWPSYAVATTFDGTGLTGTKSLVAAGDCADTLVVSARDGSGEIGLYLVDANGTGVSRTGYRTHDRRRGAQIVFDGAPATRLGTGDASGVIGDVEVLTQAALCAEAVGAMRASLDMTTEYLKSRKQFGVPLSTFQALTHRAADMYVSLELASSLSVYATAALAEGRVDPIIASRVKLQTCRSGRHIGQESIQMHGGIGMTAEYPVAHYVSRLTAIGHTLGDADSHLQRLSASVGDWDMVTVG</sequence>
<dbReference type="InterPro" id="IPR037069">
    <property type="entry name" value="AcylCoA_DH/ox_N_sf"/>
</dbReference>
<keyword evidence="3" id="KW-0285">Flavoprotein</keyword>
<feature type="domain" description="Acyl-CoA dehydrogenase/oxidase N-terminal" evidence="7">
    <location>
        <begin position="6"/>
        <end position="118"/>
    </location>
</feature>
<name>F1YNB8_9ACTN</name>
<dbReference type="Pfam" id="PF02771">
    <property type="entry name" value="Acyl-CoA_dh_N"/>
    <property type="match status" value="1"/>
</dbReference>
<evidence type="ECO:0000259" key="6">
    <source>
        <dbReference type="Pfam" id="PF00441"/>
    </source>
</evidence>
<gene>
    <name evidence="8" type="ORF">SCNU_17083</name>
</gene>
<evidence type="ECO:0000313" key="9">
    <source>
        <dbReference type="Proteomes" id="UP000035065"/>
    </source>
</evidence>
<dbReference type="InterPro" id="IPR046373">
    <property type="entry name" value="Acyl-CoA_Oxase/DH_mid-dom_sf"/>
</dbReference>
<dbReference type="InterPro" id="IPR013786">
    <property type="entry name" value="AcylCoA_DH/ox_N"/>
</dbReference>
<dbReference type="Pfam" id="PF00441">
    <property type="entry name" value="Acyl-CoA_dh_1"/>
    <property type="match status" value="1"/>
</dbReference>
<dbReference type="Gene3D" id="2.40.110.10">
    <property type="entry name" value="Butyryl-CoA Dehydrogenase, subunit A, domain 2"/>
    <property type="match status" value="1"/>
</dbReference>
<dbReference type="GO" id="GO:0050660">
    <property type="term" value="F:flavin adenine dinucleotide binding"/>
    <property type="evidence" value="ECO:0007669"/>
    <property type="project" value="InterPro"/>
</dbReference>
<proteinExistence type="inferred from homology"/>
<keyword evidence="9" id="KW-1185">Reference proteome</keyword>
<dbReference type="Proteomes" id="UP000035065">
    <property type="component" value="Unassembled WGS sequence"/>
</dbReference>
<dbReference type="STRING" id="644548.SCNU_17083"/>
<feature type="domain" description="Acyl-CoA dehydrogenase/oxidase C-terminal" evidence="6">
    <location>
        <begin position="229"/>
        <end position="350"/>
    </location>
</feature>
<dbReference type="InterPro" id="IPR009100">
    <property type="entry name" value="AcylCoA_DH/oxidase_NM_dom_sf"/>
</dbReference>
<evidence type="ECO:0000256" key="4">
    <source>
        <dbReference type="ARBA" id="ARBA00022827"/>
    </source>
</evidence>
<accession>F1YNB8</accession>
<organism evidence="8 9">
    <name type="scientific">Gordonia neofelifaecis NRRL B-59395</name>
    <dbReference type="NCBI Taxonomy" id="644548"/>
    <lineage>
        <taxon>Bacteria</taxon>
        <taxon>Bacillati</taxon>
        <taxon>Actinomycetota</taxon>
        <taxon>Actinomycetes</taxon>
        <taxon>Mycobacteriales</taxon>
        <taxon>Gordoniaceae</taxon>
        <taxon>Gordonia</taxon>
    </lineage>
</organism>
<protein>
    <submittedName>
        <fullName evidence="8">Acyl-CoA dehydrogenase domain-containing protein</fullName>
    </submittedName>
</protein>
<dbReference type="Gene3D" id="1.20.140.10">
    <property type="entry name" value="Butyryl-CoA Dehydrogenase, subunit A, domain 3"/>
    <property type="match status" value="1"/>
</dbReference>
<comment type="caution">
    <text evidence="8">The sequence shown here is derived from an EMBL/GenBank/DDBJ whole genome shotgun (WGS) entry which is preliminary data.</text>
</comment>
<dbReference type="AlphaFoldDB" id="F1YNB8"/>
<dbReference type="PANTHER" id="PTHR43884:SF20">
    <property type="entry name" value="ACYL-COA DEHYDROGENASE FADE28"/>
    <property type="match status" value="1"/>
</dbReference>
<evidence type="ECO:0000256" key="5">
    <source>
        <dbReference type="ARBA" id="ARBA00023002"/>
    </source>
</evidence>
<comment type="similarity">
    <text evidence="2">Belongs to the acyl-CoA dehydrogenase family.</text>
</comment>
<reference evidence="8 9" key="1">
    <citation type="journal article" date="2011" name="J. Bacteriol.">
        <title>Draft Genome Sequence of Gordonia neofelifaecis NRRL B-59395, a Cholesterol-Degrading Actinomycete.</title>
        <authorList>
            <person name="Ge F."/>
            <person name="Li W."/>
            <person name="Chen G."/>
            <person name="Liu Y."/>
            <person name="Zhang G."/>
            <person name="Yong B."/>
            <person name="Wang Q."/>
            <person name="Wang N."/>
            <person name="Huang Z."/>
            <person name="Li W."/>
            <person name="Wang J."/>
            <person name="Wu C."/>
            <person name="Xie Q."/>
            <person name="Liu G."/>
        </authorList>
    </citation>
    <scope>NUCLEOTIDE SEQUENCE [LARGE SCALE GENOMIC DNA]</scope>
    <source>
        <strain evidence="8 9">NRRL B-59395</strain>
    </source>
</reference>
<comment type="cofactor">
    <cofactor evidence="1">
        <name>FAD</name>
        <dbReference type="ChEBI" id="CHEBI:57692"/>
    </cofactor>
</comment>
<dbReference type="Gene3D" id="1.10.540.10">
    <property type="entry name" value="Acyl-CoA dehydrogenase/oxidase, N-terminal domain"/>
    <property type="match status" value="1"/>
</dbReference>
<dbReference type="SUPFAM" id="SSF47203">
    <property type="entry name" value="Acyl-CoA dehydrogenase C-terminal domain-like"/>
    <property type="match status" value="1"/>
</dbReference>
<dbReference type="SUPFAM" id="SSF56645">
    <property type="entry name" value="Acyl-CoA dehydrogenase NM domain-like"/>
    <property type="match status" value="1"/>
</dbReference>
<dbReference type="eggNOG" id="COG1960">
    <property type="taxonomic scope" value="Bacteria"/>
</dbReference>